<dbReference type="AlphaFoldDB" id="A0A2T4DP12"/>
<protein>
    <submittedName>
        <fullName evidence="1">Uncharacterized protein</fullName>
    </submittedName>
</protein>
<organism evidence="1 2">
    <name type="scientific">Marivirga lumbricoides</name>
    <dbReference type="NCBI Taxonomy" id="1046115"/>
    <lineage>
        <taxon>Bacteria</taxon>
        <taxon>Pseudomonadati</taxon>
        <taxon>Bacteroidota</taxon>
        <taxon>Cytophagia</taxon>
        <taxon>Cytophagales</taxon>
        <taxon>Marivirgaceae</taxon>
        <taxon>Marivirga</taxon>
    </lineage>
</organism>
<name>A0A2T4DP12_9BACT</name>
<dbReference type="EMBL" id="PYVU01000105">
    <property type="protein sequence ID" value="PTB95559.1"/>
    <property type="molecule type" value="Genomic_DNA"/>
</dbReference>
<gene>
    <name evidence="1" type="ORF">C9994_11115</name>
</gene>
<dbReference type="PROSITE" id="PS51257">
    <property type="entry name" value="PROKAR_LIPOPROTEIN"/>
    <property type="match status" value="1"/>
</dbReference>
<reference evidence="1 2" key="1">
    <citation type="submission" date="2018-03" db="EMBL/GenBank/DDBJ databases">
        <title>Cross-interface Injection: A General Nanoliter Liquid Handling Method Applied to Single Cells Genome Amplification Automated Nanoliter Liquid Handling Applied to Single Cell Multiple Displacement Amplification.</title>
        <authorList>
            <person name="Yun J."/>
            <person name="Xu P."/>
            <person name="Xu J."/>
            <person name="Dai X."/>
            <person name="Wang Y."/>
            <person name="Zheng X."/>
            <person name="Cao C."/>
            <person name="Yi Q."/>
            <person name="Zhu Y."/>
            <person name="Wang L."/>
            <person name="Dong Z."/>
            <person name="Huang Y."/>
            <person name="Huang L."/>
            <person name="Du W."/>
        </authorList>
    </citation>
    <scope>NUCLEOTIDE SEQUENCE [LARGE SCALE GENOMIC DNA]</scope>
    <source>
        <strain evidence="1 2">Z-D1-2</strain>
    </source>
</reference>
<comment type="caution">
    <text evidence="1">The sequence shown here is derived from an EMBL/GenBank/DDBJ whole genome shotgun (WGS) entry which is preliminary data.</text>
</comment>
<evidence type="ECO:0000313" key="2">
    <source>
        <dbReference type="Proteomes" id="UP000240608"/>
    </source>
</evidence>
<sequence>MKTKLFLPLLSLLIFGCLGMKDELKFDPEIINYFDKSFIDHFPDEVPVAYHQASVSQNISNSHPHIRLKYYAQDVEFDSVKEYLVKNAVAIYNSDDTCLVVLDRHLNNDNWYKIDKTLRVPKKIPYPNKDCLDGKLPVPKLYDPNWGDTNTTSTGLKGYKLYLIEAKSGLHLEKEKLPNGLYTPAGWEHGISKGIALREDDNSIIYWSEVW</sequence>
<evidence type="ECO:0000313" key="1">
    <source>
        <dbReference type="EMBL" id="PTB95559.1"/>
    </source>
</evidence>
<accession>A0A2T4DP12</accession>
<proteinExistence type="predicted"/>
<dbReference type="Proteomes" id="UP000240608">
    <property type="component" value="Unassembled WGS sequence"/>
</dbReference>